<accession>A0A3M9MYX7</accession>
<gene>
    <name evidence="2" type="ORF">EFA69_10550</name>
</gene>
<dbReference type="EMBL" id="RJJE01000009">
    <property type="protein sequence ID" value="RNI29958.1"/>
    <property type="molecule type" value="Genomic_DNA"/>
</dbReference>
<dbReference type="InterPro" id="IPR027843">
    <property type="entry name" value="DUF4440"/>
</dbReference>
<sequence length="123" mass="13838">MKISREDVLHTETVLVEAIKSRDVKLLDSILHDDLLFIAPNGQVVTKQMDLDSHRAGEMLVEQLLPTVEEVKIVDDTAIAILVYDTKGTMLGKPIQGRFRYIRIWKQFSDSLKVIGGSCTKLS</sequence>
<protein>
    <submittedName>
        <fullName evidence="2">Nuclear transport factor 2 family protein</fullName>
    </submittedName>
</protein>
<reference evidence="2 3" key="1">
    <citation type="submission" date="2018-11" db="EMBL/GenBank/DDBJ databases">
        <title>Rufibacter latericius sp. nov., isolated from water in Baiyang Lake.</title>
        <authorList>
            <person name="Yang Y."/>
        </authorList>
    </citation>
    <scope>NUCLEOTIDE SEQUENCE [LARGE SCALE GENOMIC DNA]</scope>
    <source>
        <strain evidence="2 3">MCC P1</strain>
    </source>
</reference>
<dbReference type="Pfam" id="PF14534">
    <property type="entry name" value="DUF4440"/>
    <property type="match status" value="1"/>
</dbReference>
<keyword evidence="3" id="KW-1185">Reference proteome</keyword>
<evidence type="ECO:0000259" key="1">
    <source>
        <dbReference type="Pfam" id="PF14534"/>
    </source>
</evidence>
<proteinExistence type="predicted"/>
<comment type="caution">
    <text evidence="2">The sequence shown here is derived from an EMBL/GenBank/DDBJ whole genome shotgun (WGS) entry which is preliminary data.</text>
</comment>
<name>A0A3M9MYX7_9BACT</name>
<evidence type="ECO:0000313" key="3">
    <source>
        <dbReference type="Proteomes" id="UP000271010"/>
    </source>
</evidence>
<dbReference type="OrthoDB" id="997066at2"/>
<dbReference type="InterPro" id="IPR032710">
    <property type="entry name" value="NTF2-like_dom_sf"/>
</dbReference>
<evidence type="ECO:0000313" key="2">
    <source>
        <dbReference type="EMBL" id="RNI29958.1"/>
    </source>
</evidence>
<dbReference type="Proteomes" id="UP000271010">
    <property type="component" value="Unassembled WGS sequence"/>
</dbReference>
<dbReference type="SUPFAM" id="SSF54427">
    <property type="entry name" value="NTF2-like"/>
    <property type="match status" value="1"/>
</dbReference>
<feature type="domain" description="DUF4440" evidence="1">
    <location>
        <begin position="11"/>
        <end position="110"/>
    </location>
</feature>
<dbReference type="Gene3D" id="3.10.450.50">
    <property type="match status" value="1"/>
</dbReference>
<organism evidence="2 3">
    <name type="scientific">Rufibacter immobilis</name>
    <dbReference type="NCBI Taxonomy" id="1348778"/>
    <lineage>
        <taxon>Bacteria</taxon>
        <taxon>Pseudomonadati</taxon>
        <taxon>Bacteroidota</taxon>
        <taxon>Cytophagia</taxon>
        <taxon>Cytophagales</taxon>
        <taxon>Hymenobacteraceae</taxon>
        <taxon>Rufibacter</taxon>
    </lineage>
</organism>
<dbReference type="AlphaFoldDB" id="A0A3M9MYX7"/>
<dbReference type="RefSeq" id="WP_123133039.1">
    <property type="nucleotide sequence ID" value="NZ_RJJE01000009.1"/>
</dbReference>